<dbReference type="SUPFAM" id="SSF51735">
    <property type="entry name" value="NAD(P)-binding Rossmann-fold domains"/>
    <property type="match status" value="1"/>
</dbReference>
<feature type="domain" description="D-isomer specific 2-hydroxyacid dehydrogenase NAD-binding" evidence="3">
    <location>
        <begin position="99"/>
        <end position="272"/>
    </location>
</feature>
<dbReference type="Proteomes" id="UP000031977">
    <property type="component" value="Unassembled WGS sequence"/>
</dbReference>
<dbReference type="GO" id="GO:0016491">
    <property type="term" value="F:oxidoreductase activity"/>
    <property type="evidence" value="ECO:0007669"/>
    <property type="project" value="UniProtKB-KW"/>
</dbReference>
<accession>A0A0C3DH59</accession>
<sequence length="307" mass="34865">MPQPNKIFLLSEHRDTYETLLTEKKLPDLCITDKPYEAQIILADPPLLSQRLDEFSQLEWVQSTFAGVNALMSRDLRQDYTLTNVRGIFGPLIAEYVLGYSIAHYRHFHRYHQQQQNKQWQPHLYTSLRGKTMVILGTGSIGCYLSTAVQSMGINTIGINSTGIPTAGAEFGQTFHINELTSAFKQADIVVNTLPSTPHTHHLLNESTLSHLERALLFNVGRGDVLNNEELLLALDNCWVEHAFLDVFEQEPLAETHPFWSSPQVTITPHIAALSFPEQVSEIFADNYLAWRDGFSLRHQVDFNKGY</sequence>
<dbReference type="Gene3D" id="3.40.50.720">
    <property type="entry name" value="NAD(P)-binding Rossmann-like Domain"/>
    <property type="match status" value="2"/>
</dbReference>
<dbReference type="InterPro" id="IPR006140">
    <property type="entry name" value="D-isomer_DH_NAD-bd"/>
</dbReference>
<evidence type="ECO:0000259" key="3">
    <source>
        <dbReference type="Pfam" id="PF02826"/>
    </source>
</evidence>
<dbReference type="CDD" id="cd05300">
    <property type="entry name" value="2-Hacid_dh_1"/>
    <property type="match status" value="1"/>
</dbReference>
<dbReference type="OrthoDB" id="9787219at2"/>
<dbReference type="InterPro" id="IPR036291">
    <property type="entry name" value="NAD(P)-bd_dom_sf"/>
</dbReference>
<keyword evidence="5" id="KW-1185">Reference proteome</keyword>
<keyword evidence="2" id="KW-0520">NAD</keyword>
<dbReference type="STRING" id="50718.SU60_11965"/>
<dbReference type="PANTHER" id="PTHR43333:SF1">
    <property type="entry name" value="D-ISOMER SPECIFIC 2-HYDROXYACID DEHYDROGENASE NAD-BINDING DOMAIN-CONTAINING PROTEIN"/>
    <property type="match status" value="1"/>
</dbReference>
<dbReference type="GO" id="GO:0051287">
    <property type="term" value="F:NAD binding"/>
    <property type="evidence" value="ECO:0007669"/>
    <property type="project" value="InterPro"/>
</dbReference>
<organism evidence="4 5">
    <name type="scientific">Vibrio mytili</name>
    <dbReference type="NCBI Taxonomy" id="50718"/>
    <lineage>
        <taxon>Bacteria</taxon>
        <taxon>Pseudomonadati</taxon>
        <taxon>Pseudomonadota</taxon>
        <taxon>Gammaproteobacteria</taxon>
        <taxon>Vibrionales</taxon>
        <taxon>Vibrionaceae</taxon>
        <taxon>Vibrio</taxon>
    </lineage>
</organism>
<dbReference type="AlphaFoldDB" id="A0A0C3DH59"/>
<dbReference type="Pfam" id="PF02826">
    <property type="entry name" value="2-Hacid_dh_C"/>
    <property type="match status" value="1"/>
</dbReference>
<dbReference type="SUPFAM" id="SSF52283">
    <property type="entry name" value="Formate/glycerate dehydrogenase catalytic domain-like"/>
    <property type="match status" value="1"/>
</dbReference>
<gene>
    <name evidence="4" type="ORF">SU60_11965</name>
</gene>
<dbReference type="RefSeq" id="WP_041155703.1">
    <property type="nucleotide sequence ID" value="NZ_CBCRVP010000038.1"/>
</dbReference>
<dbReference type="EMBL" id="JXOK01000045">
    <property type="protein sequence ID" value="KIN10699.1"/>
    <property type="molecule type" value="Genomic_DNA"/>
</dbReference>
<reference evidence="4 5" key="1">
    <citation type="submission" date="2015-01" db="EMBL/GenBank/DDBJ databases">
        <title>Draft genome of Vibrio mytili type strain CAIM 528.</title>
        <authorList>
            <person name="Gonzalez-Castillo A."/>
            <person name="Gomez-Gil B."/>
            <person name="Enciso-Ibarra J."/>
        </authorList>
    </citation>
    <scope>NUCLEOTIDE SEQUENCE [LARGE SCALE GENOMIC DNA]</scope>
    <source>
        <strain evidence="4 5">CAIM 528</strain>
    </source>
</reference>
<evidence type="ECO:0000256" key="1">
    <source>
        <dbReference type="ARBA" id="ARBA00023002"/>
    </source>
</evidence>
<evidence type="ECO:0000256" key="2">
    <source>
        <dbReference type="ARBA" id="ARBA00023027"/>
    </source>
</evidence>
<evidence type="ECO:0000313" key="5">
    <source>
        <dbReference type="Proteomes" id="UP000031977"/>
    </source>
</evidence>
<protein>
    <submittedName>
        <fullName evidence="4">2-ketoacid reductase</fullName>
    </submittedName>
</protein>
<evidence type="ECO:0000313" key="4">
    <source>
        <dbReference type="EMBL" id="KIN10699.1"/>
    </source>
</evidence>
<dbReference type="FunFam" id="3.40.50.720:FF:000363">
    <property type="entry name" value="D-isomer specific 2-hydroxyacid dehydrogenase"/>
    <property type="match status" value="1"/>
</dbReference>
<dbReference type="PANTHER" id="PTHR43333">
    <property type="entry name" value="2-HACID_DH_C DOMAIN-CONTAINING PROTEIN"/>
    <property type="match status" value="1"/>
</dbReference>
<keyword evidence="1" id="KW-0560">Oxidoreductase</keyword>
<proteinExistence type="predicted"/>
<name>A0A0C3DH59_9VIBR</name>
<comment type="caution">
    <text evidence="4">The sequence shown here is derived from an EMBL/GenBank/DDBJ whole genome shotgun (WGS) entry which is preliminary data.</text>
</comment>